<reference evidence="1 2" key="1">
    <citation type="submission" date="2017-11" db="EMBL/GenBank/DDBJ databases">
        <title>Draft Genome Sequence of Sporolactobacillus inulinus NBRC 111894 Isolated from Koso, a Japanese Sugar-Vegetable Fermented Beverage.</title>
        <authorList>
            <person name="Chiou T.Y."/>
            <person name="Oshima K."/>
            <person name="Suda W."/>
            <person name="Hattori M."/>
            <person name="Takahashi T."/>
        </authorList>
    </citation>
    <scope>NUCLEOTIDE SEQUENCE [LARGE SCALE GENOMIC DNA]</scope>
    <source>
        <strain evidence="1 2">NBRC111894</strain>
    </source>
</reference>
<proteinExistence type="predicted"/>
<dbReference type="EMBL" id="BEXB01000050">
    <property type="protein sequence ID" value="GAY78490.1"/>
    <property type="molecule type" value="Genomic_DNA"/>
</dbReference>
<evidence type="ECO:0000313" key="2">
    <source>
        <dbReference type="Proteomes" id="UP000319716"/>
    </source>
</evidence>
<protein>
    <submittedName>
        <fullName evidence="1">Uncharacterized protein</fullName>
    </submittedName>
</protein>
<accession>A0A4Y1ZHM4</accession>
<comment type="caution">
    <text evidence="1">The sequence shown here is derived from an EMBL/GenBank/DDBJ whole genome shotgun (WGS) entry which is preliminary data.</text>
</comment>
<dbReference type="AlphaFoldDB" id="A0A4Y1ZHM4"/>
<name>A0A4Y1ZHM4_9BACL</name>
<dbReference type="Proteomes" id="UP000319716">
    <property type="component" value="Unassembled WGS sequence"/>
</dbReference>
<evidence type="ECO:0000313" key="1">
    <source>
        <dbReference type="EMBL" id="GAY78490.1"/>
    </source>
</evidence>
<gene>
    <name evidence="1" type="ORF">NBRC111894_4044</name>
</gene>
<organism evidence="1 2">
    <name type="scientific">Sporolactobacillus inulinus</name>
    <dbReference type="NCBI Taxonomy" id="2078"/>
    <lineage>
        <taxon>Bacteria</taxon>
        <taxon>Bacillati</taxon>
        <taxon>Bacillota</taxon>
        <taxon>Bacilli</taxon>
        <taxon>Bacillales</taxon>
        <taxon>Sporolactobacillaceae</taxon>
        <taxon>Sporolactobacillus</taxon>
    </lineage>
</organism>
<sequence length="52" mass="5923">MNTSIFTSLQLLALPSYCKTKTFQFARIRALKGLLERIGNRTISRSSLPCYI</sequence>